<feature type="compositionally biased region" description="Basic residues" evidence="3">
    <location>
        <begin position="574"/>
        <end position="608"/>
    </location>
</feature>
<reference evidence="4" key="1">
    <citation type="submission" date="2022-08" db="EMBL/GenBank/DDBJ databases">
        <title>Novel sulfate-reducing endosymbionts in the free-living metamonad Anaeramoeba.</title>
        <authorList>
            <person name="Jerlstrom-Hultqvist J."/>
            <person name="Cepicka I."/>
            <person name="Gallot-Lavallee L."/>
            <person name="Salas-Leiva D."/>
            <person name="Curtis B.A."/>
            <person name="Zahonova K."/>
            <person name="Pipaliya S."/>
            <person name="Dacks J."/>
            <person name="Roger A.J."/>
        </authorList>
    </citation>
    <scope>NUCLEOTIDE SEQUENCE</scope>
    <source>
        <strain evidence="4">Schooner1</strain>
    </source>
</reference>
<feature type="compositionally biased region" description="Polar residues" evidence="3">
    <location>
        <begin position="459"/>
        <end position="470"/>
    </location>
</feature>
<keyword evidence="5" id="KW-1185">Reference proteome</keyword>
<keyword evidence="1" id="KW-0802">TPR repeat</keyword>
<dbReference type="Proteomes" id="UP001150062">
    <property type="component" value="Unassembled WGS sequence"/>
</dbReference>
<dbReference type="PROSITE" id="PS50005">
    <property type="entry name" value="TPR"/>
    <property type="match status" value="1"/>
</dbReference>
<name>A0ABQ8XKF6_9EUKA</name>
<dbReference type="SUPFAM" id="SSF48452">
    <property type="entry name" value="TPR-like"/>
    <property type="match status" value="1"/>
</dbReference>
<evidence type="ECO:0000256" key="1">
    <source>
        <dbReference type="PROSITE-ProRule" id="PRU00339"/>
    </source>
</evidence>
<accession>A0ABQ8XKF6</accession>
<dbReference type="Gene3D" id="1.25.40.10">
    <property type="entry name" value="Tetratricopeptide repeat domain"/>
    <property type="match status" value="1"/>
</dbReference>
<feature type="region of interest" description="Disordered" evidence="3">
    <location>
        <begin position="444"/>
        <end position="608"/>
    </location>
</feature>
<feature type="repeat" description="TPR" evidence="1">
    <location>
        <begin position="84"/>
        <end position="117"/>
    </location>
</feature>
<feature type="compositionally biased region" description="Low complexity" evidence="3">
    <location>
        <begin position="520"/>
        <end position="538"/>
    </location>
</feature>
<evidence type="ECO:0000256" key="3">
    <source>
        <dbReference type="SAM" id="MobiDB-lite"/>
    </source>
</evidence>
<feature type="compositionally biased region" description="Low complexity" evidence="3">
    <location>
        <begin position="546"/>
        <end position="560"/>
    </location>
</feature>
<organism evidence="4 5">
    <name type="scientific">Anaeramoeba flamelloides</name>
    <dbReference type="NCBI Taxonomy" id="1746091"/>
    <lineage>
        <taxon>Eukaryota</taxon>
        <taxon>Metamonada</taxon>
        <taxon>Anaeramoebidae</taxon>
        <taxon>Anaeramoeba</taxon>
    </lineage>
</organism>
<keyword evidence="2" id="KW-0175">Coiled coil</keyword>
<feature type="coiled-coil region" evidence="2">
    <location>
        <begin position="379"/>
        <end position="430"/>
    </location>
</feature>
<dbReference type="Pfam" id="PF13181">
    <property type="entry name" value="TPR_8"/>
    <property type="match status" value="1"/>
</dbReference>
<gene>
    <name evidence="4" type="ORF">M0813_30212</name>
</gene>
<feature type="compositionally biased region" description="Basic residues" evidence="3">
    <location>
        <begin position="444"/>
        <end position="457"/>
    </location>
</feature>
<sequence length="608" mass="70988">MDQKYCNIYLLNAGLRKINVDKSEENTIDRFQNLKDEELKQEIRNSIKVSYNLNEKQKYFKVIGLIERCLEKSKKIDLNKLDLAILYNNQGYAYMNLNDYDQAQVYFSESIKTFSTCAPAFNNLAIYYHLKSNGILAKNNQEKAIQIENTNYKYFYNLAIINKHSNNFDQAKNNLIRSQEINSNFLLVYTPLIQIYEKQGNTGKAFEVAKIAHKTFPQDLCICIQLSNLAWECKNVKLARDKYELAQSLPGNSINHPFIPEMFETLQIKFHGYLGDSTKNQNCLNNNTNKSYVNNRTNKEKLIKSNQNFTTLDSDQININKNNNDDQNQKPFNNSRKILKKGGDQNVSQQNRLSNQEKDYYKLDSTQNFLKKRNPNDNKIDLNQTIKQLQVTASKLRQDLTDIQEQLKEIPTLKQRIKALEKEKEKNQALFEYIKAIAWKSHLKKSKNKIDRKKKGQRVLSSQPSYSEDPSLSNSLSEIEKLKKKKQQRDSSSDNNTNSSDNGSDTNTNSSDTRSDRNSESNFISLDNRSDNNTNSSDTRSDRNSESNNRTYDNSDISNDISDDSISESDYDKNKKKKKKWRKTPKKQKRKTQKKKKKKEYRKRKRKK</sequence>
<proteinExistence type="predicted"/>
<feature type="region of interest" description="Disordered" evidence="3">
    <location>
        <begin position="317"/>
        <end position="351"/>
    </location>
</feature>
<dbReference type="InterPro" id="IPR011990">
    <property type="entry name" value="TPR-like_helical_dom_sf"/>
</dbReference>
<feature type="compositionally biased region" description="Low complexity" evidence="3">
    <location>
        <begin position="493"/>
        <end position="512"/>
    </location>
</feature>
<dbReference type="InterPro" id="IPR019734">
    <property type="entry name" value="TPR_rpt"/>
</dbReference>
<protein>
    <submittedName>
        <fullName evidence="4">Tpr repeat-containing protein</fullName>
    </submittedName>
</protein>
<evidence type="ECO:0000256" key="2">
    <source>
        <dbReference type="SAM" id="Coils"/>
    </source>
</evidence>
<comment type="caution">
    <text evidence="4">The sequence shown here is derived from an EMBL/GenBank/DDBJ whole genome shotgun (WGS) entry which is preliminary data.</text>
</comment>
<dbReference type="EMBL" id="JAOAOG010000283">
    <property type="protein sequence ID" value="KAJ6233106.1"/>
    <property type="molecule type" value="Genomic_DNA"/>
</dbReference>
<evidence type="ECO:0000313" key="4">
    <source>
        <dbReference type="EMBL" id="KAJ6233106.1"/>
    </source>
</evidence>
<evidence type="ECO:0000313" key="5">
    <source>
        <dbReference type="Proteomes" id="UP001150062"/>
    </source>
</evidence>
<dbReference type="SMART" id="SM00028">
    <property type="entry name" value="TPR"/>
    <property type="match status" value="5"/>
</dbReference>